<gene>
    <name evidence="2" type="ORF">C8A05DRAFT_32423</name>
</gene>
<reference evidence="2" key="2">
    <citation type="submission" date="2023-05" db="EMBL/GenBank/DDBJ databases">
        <authorList>
            <consortium name="Lawrence Berkeley National Laboratory"/>
            <person name="Steindorff A."/>
            <person name="Hensen N."/>
            <person name="Bonometti L."/>
            <person name="Westerberg I."/>
            <person name="Brannstrom I.O."/>
            <person name="Guillou S."/>
            <person name="Cros-Aarteil S."/>
            <person name="Calhoun S."/>
            <person name="Haridas S."/>
            <person name="Kuo A."/>
            <person name="Mondo S."/>
            <person name="Pangilinan J."/>
            <person name="Riley R."/>
            <person name="Labutti K."/>
            <person name="Andreopoulos B."/>
            <person name="Lipzen A."/>
            <person name="Chen C."/>
            <person name="Yanf M."/>
            <person name="Daum C."/>
            <person name="Ng V."/>
            <person name="Clum A."/>
            <person name="Ohm R."/>
            <person name="Martin F."/>
            <person name="Silar P."/>
            <person name="Natvig D."/>
            <person name="Lalanne C."/>
            <person name="Gautier V."/>
            <person name="Ament-Velasquez S.L."/>
            <person name="Kruys A."/>
            <person name="Hutchinson M.I."/>
            <person name="Powell A.J."/>
            <person name="Barry K."/>
            <person name="Miller A.N."/>
            <person name="Grigoriev I.V."/>
            <person name="Debuchy R."/>
            <person name="Gladieux P."/>
            <person name="Thoren M.H."/>
            <person name="Johannesson H."/>
        </authorList>
    </citation>
    <scope>NUCLEOTIDE SEQUENCE</scope>
    <source>
        <strain evidence="2">CBS 103.79</strain>
    </source>
</reference>
<organism evidence="2 3">
    <name type="scientific">Staphylotrichum tortipilum</name>
    <dbReference type="NCBI Taxonomy" id="2831512"/>
    <lineage>
        <taxon>Eukaryota</taxon>
        <taxon>Fungi</taxon>
        <taxon>Dikarya</taxon>
        <taxon>Ascomycota</taxon>
        <taxon>Pezizomycotina</taxon>
        <taxon>Sordariomycetes</taxon>
        <taxon>Sordariomycetidae</taxon>
        <taxon>Sordariales</taxon>
        <taxon>Chaetomiaceae</taxon>
        <taxon>Staphylotrichum</taxon>
    </lineage>
</organism>
<feature type="region of interest" description="Disordered" evidence="1">
    <location>
        <begin position="154"/>
        <end position="188"/>
    </location>
</feature>
<reference evidence="2" key="1">
    <citation type="journal article" date="2023" name="Mol. Phylogenet. Evol.">
        <title>Genome-scale phylogeny and comparative genomics of the fungal order Sordariales.</title>
        <authorList>
            <person name="Hensen N."/>
            <person name="Bonometti L."/>
            <person name="Westerberg I."/>
            <person name="Brannstrom I.O."/>
            <person name="Guillou S."/>
            <person name="Cros-Aarteil S."/>
            <person name="Calhoun S."/>
            <person name="Haridas S."/>
            <person name="Kuo A."/>
            <person name="Mondo S."/>
            <person name="Pangilinan J."/>
            <person name="Riley R."/>
            <person name="LaButti K."/>
            <person name="Andreopoulos B."/>
            <person name="Lipzen A."/>
            <person name="Chen C."/>
            <person name="Yan M."/>
            <person name="Daum C."/>
            <person name="Ng V."/>
            <person name="Clum A."/>
            <person name="Steindorff A."/>
            <person name="Ohm R.A."/>
            <person name="Martin F."/>
            <person name="Silar P."/>
            <person name="Natvig D.O."/>
            <person name="Lalanne C."/>
            <person name="Gautier V."/>
            <person name="Ament-Velasquez S.L."/>
            <person name="Kruys A."/>
            <person name="Hutchinson M.I."/>
            <person name="Powell A.J."/>
            <person name="Barry K."/>
            <person name="Miller A.N."/>
            <person name="Grigoriev I.V."/>
            <person name="Debuchy R."/>
            <person name="Gladieux P."/>
            <person name="Hiltunen Thoren M."/>
            <person name="Johannesson H."/>
        </authorList>
    </citation>
    <scope>NUCLEOTIDE SEQUENCE</scope>
    <source>
        <strain evidence="2">CBS 103.79</strain>
    </source>
</reference>
<accession>A0AAN6MMW3</accession>
<evidence type="ECO:0000313" key="3">
    <source>
        <dbReference type="Proteomes" id="UP001303889"/>
    </source>
</evidence>
<sequence length="269" mass="29342">MSLKKHRLPPEPPSRVDEWLARVSQTVFRVLIVGAALAEGQELGTKAFDFLRSFAAYDLEAPLEAQDVLFAPLADRLLTDILGDQQGREAVAARFEKGVGRAEFCRSRDDWPCPLATVVDVGGSSHSDAHPVVREHMKMSWVVEQLRPWDAPEPAAVSWEGPSLSEPAVVSGQSSASLPSTGPADSEPPPPLALAVFFGIWRAEKVALPTCPGFTGDWHTLHAHPAVSDPVKDESSVQSILDTAFFNSGRPNHFEYTDPAPPLELKFFE</sequence>
<keyword evidence="3" id="KW-1185">Reference proteome</keyword>
<proteinExistence type="predicted"/>
<evidence type="ECO:0000313" key="2">
    <source>
        <dbReference type="EMBL" id="KAK3903847.1"/>
    </source>
</evidence>
<dbReference type="Proteomes" id="UP001303889">
    <property type="component" value="Unassembled WGS sequence"/>
</dbReference>
<comment type="caution">
    <text evidence="2">The sequence shown here is derived from an EMBL/GenBank/DDBJ whole genome shotgun (WGS) entry which is preliminary data.</text>
</comment>
<evidence type="ECO:0000256" key="1">
    <source>
        <dbReference type="SAM" id="MobiDB-lite"/>
    </source>
</evidence>
<dbReference type="AlphaFoldDB" id="A0AAN6MMW3"/>
<name>A0AAN6MMW3_9PEZI</name>
<dbReference type="EMBL" id="MU855427">
    <property type="protein sequence ID" value="KAK3903847.1"/>
    <property type="molecule type" value="Genomic_DNA"/>
</dbReference>
<feature type="compositionally biased region" description="Polar residues" evidence="1">
    <location>
        <begin position="171"/>
        <end position="180"/>
    </location>
</feature>
<protein>
    <submittedName>
        <fullName evidence="2">Uncharacterized protein</fullName>
    </submittedName>
</protein>